<keyword evidence="1" id="KW-0677">Repeat</keyword>
<feature type="signal peptide" evidence="4">
    <location>
        <begin position="1"/>
        <end position="25"/>
    </location>
</feature>
<dbReference type="InterPro" id="IPR002110">
    <property type="entry name" value="Ankyrin_rpt"/>
</dbReference>
<protein>
    <submittedName>
        <fullName evidence="5">Uncharacterized protein</fullName>
    </submittedName>
</protein>
<dbReference type="Pfam" id="PF12796">
    <property type="entry name" value="Ank_2"/>
    <property type="match status" value="1"/>
</dbReference>
<evidence type="ECO:0000313" key="5">
    <source>
        <dbReference type="EMBL" id="OXU28341.1"/>
    </source>
</evidence>
<keyword evidence="6" id="KW-1185">Reference proteome</keyword>
<accession>A0A232FBZ2</accession>
<dbReference type="PANTHER" id="PTHR24171:SF9">
    <property type="entry name" value="ANKYRIN REPEAT DOMAIN-CONTAINING PROTEIN 39"/>
    <property type="match status" value="1"/>
</dbReference>
<dbReference type="AlphaFoldDB" id="A0A232FBZ2"/>
<keyword evidence="4" id="KW-0732">Signal</keyword>
<dbReference type="STRING" id="543379.A0A232FBZ2"/>
<dbReference type="Proteomes" id="UP000215335">
    <property type="component" value="Unassembled WGS sequence"/>
</dbReference>
<dbReference type="SUPFAM" id="SSF48403">
    <property type="entry name" value="Ankyrin repeat"/>
    <property type="match status" value="1"/>
</dbReference>
<evidence type="ECO:0000313" key="6">
    <source>
        <dbReference type="Proteomes" id="UP000215335"/>
    </source>
</evidence>
<feature type="repeat" description="ANK" evidence="3">
    <location>
        <begin position="448"/>
        <end position="480"/>
    </location>
</feature>
<evidence type="ECO:0000256" key="4">
    <source>
        <dbReference type="SAM" id="SignalP"/>
    </source>
</evidence>
<dbReference type="Gene3D" id="1.25.40.20">
    <property type="entry name" value="Ankyrin repeat-containing domain"/>
    <property type="match status" value="1"/>
</dbReference>
<reference evidence="5 6" key="1">
    <citation type="journal article" date="2017" name="Curr. Biol.">
        <title>The Evolution of Venom by Co-option of Single-Copy Genes.</title>
        <authorList>
            <person name="Martinson E.O."/>
            <person name="Mrinalini"/>
            <person name="Kelkar Y.D."/>
            <person name="Chang C.H."/>
            <person name="Werren J.H."/>
        </authorList>
    </citation>
    <scope>NUCLEOTIDE SEQUENCE [LARGE SCALE GENOMIC DNA]</scope>
    <source>
        <strain evidence="5 6">Alberta</strain>
        <tissue evidence="5">Whole body</tissue>
    </source>
</reference>
<feature type="repeat" description="ANK" evidence="3">
    <location>
        <begin position="413"/>
        <end position="445"/>
    </location>
</feature>
<dbReference type="PRINTS" id="PR01415">
    <property type="entry name" value="ANKYRIN"/>
</dbReference>
<sequence length="690" mass="79863">MISRMKSFVLLIFILQAIDIQPITAYHTFSSERLLRIKDSHFRPLVTKSFDQFIYVTFPMNYLEPRIRLEWEKIGYTPCEIGFNSITETEFPLSLNTLADGKLLLSLLQTTRDNSLSLEKYRGIFSLIIDPETCRFNSVLTALNNKTVKNMDIKESIFVLTGEKVFDIFLMAGHANCTEGTACRLRYDEEGKLIYATDFNLDVEDKDVDRWSVNSIRDKALSDGFFYTVLTKNETIVKRLDEELNVDGILELNDSFIFSDNNGAISRCRGLPNSELGCDLYDMNLGPRSGVAASRVEARTYKNYIRNIRMFNLPEGGAIIFLVMQVYDLPGSLPEAEMFSTYIQNIDRYGRPGRVFKFQDDICVPLSTVEFLLRHNAKIINSNHFMSDYTSCIESSIVEPLYDHVDLEMHNPNGLTAFHLAVRSDHLEALHRLFRRGADVNQRTADLIKSTPLQLAVEFASPQCVELLLQHGADVNAQDTVKYTALFRAATCFQYFNYVPDSQASKIALLLEYGADVDDVLLNSWMVETSKKLLKIMIRYVALRDQERAKWRNDSMLPYTDPELYSVYLDCQKETNRMRECIIFRDLSLYQFLKRNPRDLRGYVKNTVFVTRLMDHKLQKGFPNYQEMLMRRYQLVCKQSKLFAEAMKSLEIMLGFHYDYNHLVTEKIVACLRTRDMWNLIYATDLADSR</sequence>
<dbReference type="EMBL" id="NNAY01000444">
    <property type="protein sequence ID" value="OXU28341.1"/>
    <property type="molecule type" value="Genomic_DNA"/>
</dbReference>
<organism evidence="5 6">
    <name type="scientific">Trichomalopsis sarcophagae</name>
    <dbReference type="NCBI Taxonomy" id="543379"/>
    <lineage>
        <taxon>Eukaryota</taxon>
        <taxon>Metazoa</taxon>
        <taxon>Ecdysozoa</taxon>
        <taxon>Arthropoda</taxon>
        <taxon>Hexapoda</taxon>
        <taxon>Insecta</taxon>
        <taxon>Pterygota</taxon>
        <taxon>Neoptera</taxon>
        <taxon>Endopterygota</taxon>
        <taxon>Hymenoptera</taxon>
        <taxon>Apocrita</taxon>
        <taxon>Proctotrupomorpha</taxon>
        <taxon>Chalcidoidea</taxon>
        <taxon>Pteromalidae</taxon>
        <taxon>Pteromalinae</taxon>
        <taxon>Trichomalopsis</taxon>
    </lineage>
</organism>
<dbReference type="PROSITE" id="PS50088">
    <property type="entry name" value="ANK_REPEAT"/>
    <property type="match status" value="2"/>
</dbReference>
<keyword evidence="2 3" id="KW-0040">ANK repeat</keyword>
<dbReference type="PROSITE" id="PS50297">
    <property type="entry name" value="ANK_REP_REGION"/>
    <property type="match status" value="2"/>
</dbReference>
<comment type="caution">
    <text evidence="5">The sequence shown here is derived from an EMBL/GenBank/DDBJ whole genome shotgun (WGS) entry which is preliminary data.</text>
</comment>
<dbReference type="PANTHER" id="PTHR24171">
    <property type="entry name" value="ANKYRIN REPEAT DOMAIN-CONTAINING PROTEIN 39-RELATED"/>
    <property type="match status" value="1"/>
</dbReference>
<gene>
    <name evidence="5" type="ORF">TSAR_003723</name>
</gene>
<dbReference type="SMART" id="SM00248">
    <property type="entry name" value="ANK"/>
    <property type="match status" value="3"/>
</dbReference>
<dbReference type="OrthoDB" id="10503496at2759"/>
<dbReference type="InterPro" id="IPR036770">
    <property type="entry name" value="Ankyrin_rpt-contain_sf"/>
</dbReference>
<name>A0A232FBZ2_9HYME</name>
<feature type="chain" id="PRO_5012692060" evidence="4">
    <location>
        <begin position="26"/>
        <end position="690"/>
    </location>
</feature>
<evidence type="ECO:0000256" key="2">
    <source>
        <dbReference type="ARBA" id="ARBA00023043"/>
    </source>
</evidence>
<evidence type="ECO:0000256" key="1">
    <source>
        <dbReference type="ARBA" id="ARBA00022737"/>
    </source>
</evidence>
<evidence type="ECO:0000256" key="3">
    <source>
        <dbReference type="PROSITE-ProRule" id="PRU00023"/>
    </source>
</evidence>
<proteinExistence type="predicted"/>